<gene>
    <name evidence="1" type="ORF">GCM10023332_13800</name>
</gene>
<keyword evidence="2" id="KW-1185">Reference proteome</keyword>
<comment type="caution">
    <text evidence="1">The sequence shown here is derived from an EMBL/GenBank/DDBJ whole genome shotgun (WGS) entry which is preliminary data.</text>
</comment>
<dbReference type="Proteomes" id="UP001501323">
    <property type="component" value="Unassembled WGS sequence"/>
</dbReference>
<reference evidence="2" key="1">
    <citation type="journal article" date="2019" name="Int. J. Syst. Evol. Microbiol.">
        <title>The Global Catalogue of Microorganisms (GCM) 10K type strain sequencing project: providing services to taxonomists for standard genome sequencing and annotation.</title>
        <authorList>
            <consortium name="The Broad Institute Genomics Platform"/>
            <consortium name="The Broad Institute Genome Sequencing Center for Infectious Disease"/>
            <person name="Wu L."/>
            <person name="Ma J."/>
        </authorList>
    </citation>
    <scope>NUCLEOTIDE SEQUENCE [LARGE SCALE GENOMIC DNA]</scope>
    <source>
        <strain evidence="2">JCM 18392</strain>
    </source>
</reference>
<evidence type="ECO:0000313" key="1">
    <source>
        <dbReference type="EMBL" id="GAA4862937.1"/>
    </source>
</evidence>
<evidence type="ECO:0000313" key="2">
    <source>
        <dbReference type="Proteomes" id="UP001501323"/>
    </source>
</evidence>
<dbReference type="EMBL" id="BAABJY010000002">
    <property type="protein sequence ID" value="GAA4862937.1"/>
    <property type="molecule type" value="Genomic_DNA"/>
</dbReference>
<name>A0ABP9E1I5_9GAMM</name>
<dbReference type="RefSeq" id="WP_345294786.1">
    <property type="nucleotide sequence ID" value="NZ_BAABJY010000002.1"/>
</dbReference>
<proteinExistence type="predicted"/>
<accession>A0ABP9E1I5</accession>
<protein>
    <submittedName>
        <fullName evidence="1">Uncharacterized protein</fullName>
    </submittedName>
</protein>
<organism evidence="1 2">
    <name type="scientific">Luteimonas vadosa</name>
    <dbReference type="NCBI Taxonomy" id="1165507"/>
    <lineage>
        <taxon>Bacteria</taxon>
        <taxon>Pseudomonadati</taxon>
        <taxon>Pseudomonadota</taxon>
        <taxon>Gammaproteobacteria</taxon>
        <taxon>Lysobacterales</taxon>
        <taxon>Lysobacteraceae</taxon>
        <taxon>Luteimonas</taxon>
    </lineage>
</organism>
<sequence length="93" mass="10107">MPTEQRRFHPVDETCDGQCTRTAIALCLDSPVAWSMTPAQIAVFQQLCSLQIEAGGPHSLLPNVIAELLALARRPWWDAGVAGLPDERPAPMA</sequence>